<dbReference type="PANTHER" id="PTHR30193:SF1">
    <property type="entry name" value="ABC TRANSPORTER PERMEASE PROTEIN YESP-RELATED"/>
    <property type="match status" value="1"/>
</dbReference>
<comment type="caution">
    <text evidence="9">The sequence shown here is derived from an EMBL/GenBank/DDBJ whole genome shotgun (WGS) entry which is preliminary data.</text>
</comment>
<evidence type="ECO:0000313" key="10">
    <source>
        <dbReference type="Proteomes" id="UP001142462"/>
    </source>
</evidence>
<accession>A0A9W6H0Y8</accession>
<keyword evidence="3" id="KW-1003">Cell membrane</keyword>
<dbReference type="Gene3D" id="1.10.3720.10">
    <property type="entry name" value="MetI-like"/>
    <property type="match status" value="1"/>
</dbReference>
<evidence type="ECO:0000256" key="6">
    <source>
        <dbReference type="ARBA" id="ARBA00023136"/>
    </source>
</evidence>
<dbReference type="PROSITE" id="PS50928">
    <property type="entry name" value="ABC_TM1"/>
    <property type="match status" value="1"/>
</dbReference>
<feature type="transmembrane region" description="Helical" evidence="7">
    <location>
        <begin position="94"/>
        <end position="119"/>
    </location>
</feature>
<evidence type="ECO:0000259" key="8">
    <source>
        <dbReference type="PROSITE" id="PS50928"/>
    </source>
</evidence>
<comment type="similarity">
    <text evidence="7">Belongs to the binding-protein-dependent transport system permease family.</text>
</comment>
<dbReference type="PANTHER" id="PTHR30193">
    <property type="entry name" value="ABC TRANSPORTER PERMEASE PROTEIN"/>
    <property type="match status" value="1"/>
</dbReference>
<gene>
    <name evidence="9" type="ORF">GCM10017576_03610</name>
</gene>
<feature type="transmembrane region" description="Helical" evidence="7">
    <location>
        <begin position="224"/>
        <end position="249"/>
    </location>
</feature>
<evidence type="ECO:0000256" key="2">
    <source>
        <dbReference type="ARBA" id="ARBA00022448"/>
    </source>
</evidence>
<feature type="transmembrane region" description="Helical" evidence="7">
    <location>
        <begin position="291"/>
        <end position="310"/>
    </location>
</feature>
<dbReference type="RefSeq" id="WP_271171954.1">
    <property type="nucleotide sequence ID" value="NZ_BSEJ01000001.1"/>
</dbReference>
<dbReference type="AlphaFoldDB" id="A0A9W6H0Y8"/>
<name>A0A9W6H0Y8_9MICO</name>
<dbReference type="InterPro" id="IPR000515">
    <property type="entry name" value="MetI-like"/>
</dbReference>
<feature type="domain" description="ABC transmembrane type-1" evidence="8">
    <location>
        <begin position="94"/>
        <end position="307"/>
    </location>
</feature>
<dbReference type="InterPro" id="IPR035906">
    <property type="entry name" value="MetI-like_sf"/>
</dbReference>
<evidence type="ECO:0000256" key="1">
    <source>
        <dbReference type="ARBA" id="ARBA00004651"/>
    </source>
</evidence>
<feature type="transmembrane region" description="Helical" evidence="7">
    <location>
        <begin position="36"/>
        <end position="64"/>
    </location>
</feature>
<dbReference type="Proteomes" id="UP001142462">
    <property type="component" value="Unassembled WGS sequence"/>
</dbReference>
<reference evidence="9" key="2">
    <citation type="submission" date="2023-01" db="EMBL/GenBank/DDBJ databases">
        <authorList>
            <person name="Sun Q."/>
            <person name="Evtushenko L."/>
        </authorList>
    </citation>
    <scope>NUCLEOTIDE SEQUENCE</scope>
    <source>
        <strain evidence="9">VKM Ac-1020</strain>
    </source>
</reference>
<evidence type="ECO:0000256" key="5">
    <source>
        <dbReference type="ARBA" id="ARBA00022989"/>
    </source>
</evidence>
<protein>
    <submittedName>
        <fullName evidence="9">ABC transporter permease</fullName>
    </submittedName>
</protein>
<dbReference type="GO" id="GO:0055085">
    <property type="term" value="P:transmembrane transport"/>
    <property type="evidence" value="ECO:0007669"/>
    <property type="project" value="InterPro"/>
</dbReference>
<reference evidence="9" key="1">
    <citation type="journal article" date="2014" name="Int. J. Syst. Evol. Microbiol.">
        <title>Complete genome sequence of Corynebacterium casei LMG S-19264T (=DSM 44701T), isolated from a smear-ripened cheese.</title>
        <authorList>
            <consortium name="US DOE Joint Genome Institute (JGI-PGF)"/>
            <person name="Walter F."/>
            <person name="Albersmeier A."/>
            <person name="Kalinowski J."/>
            <person name="Ruckert C."/>
        </authorList>
    </citation>
    <scope>NUCLEOTIDE SEQUENCE</scope>
    <source>
        <strain evidence="9">VKM Ac-1020</strain>
    </source>
</reference>
<proteinExistence type="inferred from homology"/>
<comment type="subcellular location">
    <subcellularLocation>
        <location evidence="1 7">Cell membrane</location>
        <topology evidence="1 7">Multi-pass membrane protein</topology>
    </subcellularLocation>
</comment>
<dbReference type="InterPro" id="IPR051393">
    <property type="entry name" value="ABC_transporter_permease"/>
</dbReference>
<dbReference type="GO" id="GO:0005886">
    <property type="term" value="C:plasma membrane"/>
    <property type="evidence" value="ECO:0007669"/>
    <property type="project" value="UniProtKB-SubCell"/>
</dbReference>
<evidence type="ECO:0000256" key="3">
    <source>
        <dbReference type="ARBA" id="ARBA00022475"/>
    </source>
</evidence>
<feature type="transmembrane region" description="Helical" evidence="7">
    <location>
        <begin position="180"/>
        <end position="203"/>
    </location>
</feature>
<feature type="transmembrane region" description="Helical" evidence="7">
    <location>
        <begin position="131"/>
        <end position="149"/>
    </location>
</feature>
<evidence type="ECO:0000256" key="7">
    <source>
        <dbReference type="RuleBase" id="RU363032"/>
    </source>
</evidence>
<keyword evidence="5 7" id="KW-1133">Transmembrane helix</keyword>
<keyword evidence="10" id="KW-1185">Reference proteome</keyword>
<keyword evidence="4 7" id="KW-0812">Transmembrane</keyword>
<organism evidence="9 10">
    <name type="scientific">Microbacterium barkeri</name>
    <dbReference type="NCBI Taxonomy" id="33917"/>
    <lineage>
        <taxon>Bacteria</taxon>
        <taxon>Bacillati</taxon>
        <taxon>Actinomycetota</taxon>
        <taxon>Actinomycetes</taxon>
        <taxon>Micrococcales</taxon>
        <taxon>Microbacteriaceae</taxon>
        <taxon>Microbacterium</taxon>
    </lineage>
</organism>
<evidence type="ECO:0000313" key="9">
    <source>
        <dbReference type="EMBL" id="GLJ60232.1"/>
    </source>
</evidence>
<dbReference type="Pfam" id="PF00528">
    <property type="entry name" value="BPD_transp_1"/>
    <property type="match status" value="1"/>
</dbReference>
<dbReference type="SUPFAM" id="SSF161098">
    <property type="entry name" value="MetI-like"/>
    <property type="match status" value="1"/>
</dbReference>
<sequence length="323" mass="35674">MVATVDAPPRGERTLPPTAPVVRRRRKPTRAGRIDWSGYLFLIPWYGGMLLTIIPFGASLYLAFTDYNLLNAPVFVGFENFAEMLSDPRVGQSLIVTFVYTFVSVPLSLVAALGVAMALNQGLRGLSFYRAIYYLPSLLGSSVAIVMLWRELFGTRGVVNTALGWLGIDGPAWVSDPDTALSVLIMLNIWTFGSPMVIFLAALRQVPAMYYEAAAVDGATKWWQFRYITVPLISPIIFFNLVLSIIGSLQTFTQGYVMSNGSGGPAGSTLFFNLNLYIEGFGRFNMGYASALAWLLLLIIAALTAVNFIAQKHWVFYEDAEER</sequence>
<dbReference type="CDD" id="cd06261">
    <property type="entry name" value="TM_PBP2"/>
    <property type="match status" value="1"/>
</dbReference>
<dbReference type="EMBL" id="BSEJ01000001">
    <property type="protein sequence ID" value="GLJ60232.1"/>
    <property type="molecule type" value="Genomic_DNA"/>
</dbReference>
<keyword evidence="2 7" id="KW-0813">Transport</keyword>
<keyword evidence="6 7" id="KW-0472">Membrane</keyword>
<evidence type="ECO:0000256" key="4">
    <source>
        <dbReference type="ARBA" id="ARBA00022692"/>
    </source>
</evidence>